<reference evidence="7 8" key="1">
    <citation type="submission" date="2020-02" db="EMBL/GenBank/DDBJ databases">
        <title>Acidophilic actinobacteria isolated from forest soil.</title>
        <authorList>
            <person name="Golinska P."/>
        </authorList>
    </citation>
    <scope>NUCLEOTIDE SEQUENCE [LARGE SCALE GENOMIC DNA]</scope>
    <source>
        <strain evidence="7 8">NL8</strain>
    </source>
</reference>
<dbReference type="InterPro" id="IPR050490">
    <property type="entry name" value="Bact_solute-bd_prot1"/>
</dbReference>
<dbReference type="Pfam" id="PF01547">
    <property type="entry name" value="SBP_bac_1"/>
    <property type="match status" value="1"/>
</dbReference>
<keyword evidence="4" id="KW-0564">Palmitate</keyword>
<dbReference type="RefSeq" id="WP_212007705.1">
    <property type="nucleotide sequence ID" value="NZ_JAAFYZ010000009.1"/>
</dbReference>
<keyword evidence="8" id="KW-1185">Reference proteome</keyword>
<evidence type="ECO:0000313" key="8">
    <source>
        <dbReference type="Proteomes" id="UP000730482"/>
    </source>
</evidence>
<name>A0ABS5KI35_9ACTN</name>
<accession>A0ABS5KI35</accession>
<dbReference type="PANTHER" id="PTHR43649">
    <property type="entry name" value="ARABINOSE-BINDING PROTEIN-RELATED"/>
    <property type="match status" value="1"/>
</dbReference>
<protein>
    <submittedName>
        <fullName evidence="7">Carbohydrate ABC transporter substrate-binding protein</fullName>
    </submittedName>
</protein>
<dbReference type="EMBL" id="JAAFYZ010000009">
    <property type="protein sequence ID" value="MBS2546047.1"/>
    <property type="molecule type" value="Genomic_DNA"/>
</dbReference>
<keyword evidence="1" id="KW-1003">Cell membrane</keyword>
<sequence length="459" mass="48929">MPSQSRGRHKRRNIAVTAAVLVMAATVPACSSSTSSGAAGGGSKTFTYWSMWKENEPQATVIKEALASYKAATGVTVTVEWHGRGVLDDVAAALKAGKPVPDLSDGSINTILGAAAEGVGVTDLTTLYRHPVPGENQLLGDIVPDKYMPLLSDATGAEVMVPYEVASEAVFFDKTKYPQLSANPPQTWDQFVDLMGDIKAKGQAPLALDASPGNAAYWVEWMFERELGPGQFKRTAEEQNAAAAGGDSRWDDARLLDGAQKLETLIKGGDFAPGWNTEDASTTSAHGKDQQNAWAAGKAALILGGTWVPSETKRTENVDSFVFPAMPSVGGIRSDDSAGVNFFGFAVPKAGKNADAAEKFILYFMAKNQLSKISTEAGNMTPRIDIPAPSVLATVQTALTNRTVFPDQDALMRDDSKWYTTVFQPASVSFMIGKLTPQQFISKLKADSAAFWAQSASTK</sequence>
<evidence type="ECO:0000256" key="2">
    <source>
        <dbReference type="ARBA" id="ARBA00022729"/>
    </source>
</evidence>
<evidence type="ECO:0000256" key="4">
    <source>
        <dbReference type="ARBA" id="ARBA00023139"/>
    </source>
</evidence>
<keyword evidence="5" id="KW-0449">Lipoprotein</keyword>
<evidence type="ECO:0000256" key="5">
    <source>
        <dbReference type="ARBA" id="ARBA00023288"/>
    </source>
</evidence>
<gene>
    <name evidence="7" type="ORF">KGQ19_04120</name>
</gene>
<dbReference type="PANTHER" id="PTHR43649:SF33">
    <property type="entry name" value="POLYGALACTURONAN_RHAMNOGALACTURONAN-BINDING PROTEIN YTCQ"/>
    <property type="match status" value="1"/>
</dbReference>
<proteinExistence type="predicted"/>
<dbReference type="Proteomes" id="UP000730482">
    <property type="component" value="Unassembled WGS sequence"/>
</dbReference>
<dbReference type="InterPro" id="IPR006059">
    <property type="entry name" value="SBP"/>
</dbReference>
<evidence type="ECO:0000256" key="3">
    <source>
        <dbReference type="ARBA" id="ARBA00023136"/>
    </source>
</evidence>
<dbReference type="Gene3D" id="3.40.190.10">
    <property type="entry name" value="Periplasmic binding protein-like II"/>
    <property type="match status" value="1"/>
</dbReference>
<evidence type="ECO:0000313" key="7">
    <source>
        <dbReference type="EMBL" id="MBS2546047.1"/>
    </source>
</evidence>
<comment type="caution">
    <text evidence="7">The sequence shown here is derived from an EMBL/GenBank/DDBJ whole genome shotgun (WGS) entry which is preliminary data.</text>
</comment>
<organism evidence="7 8">
    <name type="scientific">Catenulispora pinistramenti</name>
    <dbReference type="NCBI Taxonomy" id="2705254"/>
    <lineage>
        <taxon>Bacteria</taxon>
        <taxon>Bacillati</taxon>
        <taxon>Actinomycetota</taxon>
        <taxon>Actinomycetes</taxon>
        <taxon>Catenulisporales</taxon>
        <taxon>Catenulisporaceae</taxon>
        <taxon>Catenulispora</taxon>
    </lineage>
</organism>
<evidence type="ECO:0000256" key="6">
    <source>
        <dbReference type="SAM" id="SignalP"/>
    </source>
</evidence>
<feature type="chain" id="PRO_5045403284" evidence="6">
    <location>
        <begin position="30"/>
        <end position="459"/>
    </location>
</feature>
<keyword evidence="3" id="KW-0472">Membrane</keyword>
<evidence type="ECO:0000256" key="1">
    <source>
        <dbReference type="ARBA" id="ARBA00022475"/>
    </source>
</evidence>
<dbReference type="SUPFAM" id="SSF53850">
    <property type="entry name" value="Periplasmic binding protein-like II"/>
    <property type="match status" value="1"/>
</dbReference>
<keyword evidence="2 6" id="KW-0732">Signal</keyword>
<feature type="signal peptide" evidence="6">
    <location>
        <begin position="1"/>
        <end position="29"/>
    </location>
</feature>